<evidence type="ECO:0000256" key="3">
    <source>
        <dbReference type="ARBA" id="ARBA00048707"/>
    </source>
</evidence>
<evidence type="ECO:0000256" key="2">
    <source>
        <dbReference type="ARBA" id="ARBA00022801"/>
    </source>
</evidence>
<dbReference type="KEGG" id="clia:C3E79_08890"/>
<dbReference type="GO" id="GO:0004045">
    <property type="term" value="F:peptidyl-tRNA hydrolase activity"/>
    <property type="evidence" value="ECO:0007669"/>
    <property type="project" value="UniProtKB-EC"/>
</dbReference>
<dbReference type="Proteomes" id="UP000244754">
    <property type="component" value="Chromosome"/>
</dbReference>
<dbReference type="Gene3D" id="3.40.1490.10">
    <property type="entry name" value="Bit1"/>
    <property type="match status" value="1"/>
</dbReference>
<dbReference type="Pfam" id="PF01981">
    <property type="entry name" value="PTH2"/>
    <property type="match status" value="1"/>
</dbReference>
<dbReference type="InterPro" id="IPR002833">
    <property type="entry name" value="PTH2"/>
</dbReference>
<dbReference type="SUPFAM" id="SSF102462">
    <property type="entry name" value="Peptidyl-tRNA hydrolase II"/>
    <property type="match status" value="1"/>
</dbReference>
<keyword evidence="2" id="KW-0378">Hydrolase</keyword>
<dbReference type="InterPro" id="IPR023476">
    <property type="entry name" value="Pep_tRNA_hydro_II_dom_sf"/>
</dbReference>
<sequence length="210" mass="21876">MPIVLNLPKGEAGARLAREDVLADAARAVVMLCLDPRAGQEGELRDGLARWYSGRIRKLARRCRGSAWEAVQELPGVTCGHARAFVPCAVSRPPRQIAKLQISGTDLPAGREPEPLRASAPVVAVNGELGMTLGKAAAQVGHASMLLAAHRPLAWVRAWAEQGFPLGVREVDGARFAALATSPGAVPVIDAGFTEVAPGSTTVVALQGAG</sequence>
<keyword evidence="5" id="KW-1185">Reference proteome</keyword>
<dbReference type="EMBL" id="CP026948">
    <property type="protein sequence ID" value="AWB85131.1"/>
    <property type="molecule type" value="Genomic_DNA"/>
</dbReference>
<gene>
    <name evidence="4" type="ORF">C3E79_08890</name>
</gene>
<evidence type="ECO:0000256" key="1">
    <source>
        <dbReference type="ARBA" id="ARBA00013260"/>
    </source>
</evidence>
<evidence type="ECO:0000313" key="5">
    <source>
        <dbReference type="Proteomes" id="UP000244754"/>
    </source>
</evidence>
<proteinExistence type="predicted"/>
<comment type="catalytic activity">
    <reaction evidence="3">
        <text>an N-acyl-L-alpha-aminoacyl-tRNA + H2O = an N-acyl-L-amino acid + a tRNA + H(+)</text>
        <dbReference type="Rhea" id="RHEA:54448"/>
        <dbReference type="Rhea" id="RHEA-COMP:10123"/>
        <dbReference type="Rhea" id="RHEA-COMP:13883"/>
        <dbReference type="ChEBI" id="CHEBI:15377"/>
        <dbReference type="ChEBI" id="CHEBI:15378"/>
        <dbReference type="ChEBI" id="CHEBI:59874"/>
        <dbReference type="ChEBI" id="CHEBI:78442"/>
        <dbReference type="ChEBI" id="CHEBI:138191"/>
        <dbReference type="EC" id="3.1.1.29"/>
    </reaction>
</comment>
<evidence type="ECO:0000313" key="4">
    <source>
        <dbReference type="EMBL" id="AWB85131.1"/>
    </source>
</evidence>
<accession>A0A2S0WH80</accession>
<protein>
    <recommendedName>
        <fullName evidence="1">peptidyl-tRNA hydrolase</fullName>
        <ecNumber evidence="1">3.1.1.29</ecNumber>
    </recommendedName>
</protein>
<name>A0A2S0WH80_9CORY</name>
<reference evidence="5" key="1">
    <citation type="submission" date="2018-01" db="EMBL/GenBank/DDBJ databases">
        <authorList>
            <person name="Li J."/>
        </authorList>
    </citation>
    <scope>NUCLEOTIDE SEQUENCE [LARGE SCALE GENOMIC DNA]</scope>
    <source>
        <strain evidence="5">2184</strain>
    </source>
</reference>
<organism evidence="4 5">
    <name type="scientific">Corynebacterium liangguodongii</name>
    <dbReference type="NCBI Taxonomy" id="2079535"/>
    <lineage>
        <taxon>Bacteria</taxon>
        <taxon>Bacillati</taxon>
        <taxon>Actinomycetota</taxon>
        <taxon>Actinomycetes</taxon>
        <taxon>Mycobacteriales</taxon>
        <taxon>Corynebacteriaceae</taxon>
        <taxon>Corynebacterium</taxon>
    </lineage>
</organism>
<dbReference type="OrthoDB" id="5184773at2"/>
<dbReference type="EC" id="3.1.1.29" evidence="1"/>
<dbReference type="AlphaFoldDB" id="A0A2S0WH80"/>